<dbReference type="EMBL" id="QXGB01001133">
    <property type="protein sequence ID" value="KAE9196379.1"/>
    <property type="molecule type" value="Genomic_DNA"/>
</dbReference>
<dbReference type="OrthoDB" id="10326044at2759"/>
<proteinExistence type="predicted"/>
<name>A0A6A3XD12_9STRA</name>
<keyword evidence="3" id="KW-1185">Reference proteome</keyword>
<feature type="compositionally biased region" description="Basic and acidic residues" evidence="1">
    <location>
        <begin position="345"/>
        <end position="356"/>
    </location>
</feature>
<feature type="region of interest" description="Disordered" evidence="1">
    <location>
        <begin position="251"/>
        <end position="358"/>
    </location>
</feature>
<reference evidence="2 3" key="1">
    <citation type="submission" date="2018-08" db="EMBL/GenBank/DDBJ databases">
        <title>Genomic investigation of the strawberry pathogen Phytophthora fragariae indicates pathogenicity is determined by transcriptional variation in three key races.</title>
        <authorList>
            <person name="Adams T.M."/>
            <person name="Armitage A.D."/>
            <person name="Sobczyk M.K."/>
            <person name="Bates H.J."/>
            <person name="Dunwell J.M."/>
            <person name="Nellist C.F."/>
            <person name="Harrison R.J."/>
        </authorList>
    </citation>
    <scope>NUCLEOTIDE SEQUENCE [LARGE SCALE GENOMIC DNA]</scope>
    <source>
        <strain evidence="2 3">NOV-27</strain>
    </source>
</reference>
<dbReference type="Proteomes" id="UP000433483">
    <property type="component" value="Unassembled WGS sequence"/>
</dbReference>
<evidence type="ECO:0000313" key="2">
    <source>
        <dbReference type="EMBL" id="KAE9196379.1"/>
    </source>
</evidence>
<comment type="caution">
    <text evidence="2">The sequence shown here is derived from an EMBL/GenBank/DDBJ whole genome shotgun (WGS) entry which is preliminary data.</text>
</comment>
<gene>
    <name evidence="2" type="ORF">PF005_g16896</name>
</gene>
<evidence type="ECO:0000256" key="1">
    <source>
        <dbReference type="SAM" id="MobiDB-lite"/>
    </source>
</evidence>
<evidence type="ECO:0000313" key="3">
    <source>
        <dbReference type="Proteomes" id="UP000433483"/>
    </source>
</evidence>
<organism evidence="2 3">
    <name type="scientific">Phytophthora fragariae</name>
    <dbReference type="NCBI Taxonomy" id="53985"/>
    <lineage>
        <taxon>Eukaryota</taxon>
        <taxon>Sar</taxon>
        <taxon>Stramenopiles</taxon>
        <taxon>Oomycota</taxon>
        <taxon>Peronosporomycetes</taxon>
        <taxon>Peronosporales</taxon>
        <taxon>Peronosporaceae</taxon>
        <taxon>Phytophthora</taxon>
    </lineage>
</organism>
<feature type="compositionally biased region" description="Basic and acidic residues" evidence="1">
    <location>
        <begin position="307"/>
        <end position="335"/>
    </location>
</feature>
<dbReference type="AlphaFoldDB" id="A0A6A3XD12"/>
<sequence length="439" mass="48200">MAALVQRTASTTPNVPNHDDLNAVAVDLLLSNVPGQVHLGMYKQISEHLYIRELPCYCLARDFSTGDFCTRDSVAYYFITRYLLACDFSASDPPAGDFLTCDFCTGDVLASDFCTSDFVANYSLAGDFSAGDFLTCDFCTGDVLASDFCTSDFVANYSLAGDFSTGDFLACDRRSIQYPDPRCHSNADNDAPDSNSITCYFLAGDFCAGVFFTSYFIPCNYAEFSKYPCLGNYDNVSSDWVSSDNHAAFDDPVSRNPDDISSDIHSAFDDPVSSNPDDISSHRNPDDISSDIHAAFDDPVSSNPDDDSNHSNPDDIPSHSNTDDISSHSNPDDVYSHGVSSDNHAAFDDPVSRSSDRNTCSCRYSDYVASSYKLFNRNKRSISDHAALDDPVSRNFNAISSDWVHHSTFDDPISRNPDDINRAAFDDNVTGTNNDRVFC</sequence>
<protein>
    <submittedName>
        <fullName evidence="2">Uncharacterized protein</fullName>
    </submittedName>
</protein>
<accession>A0A6A3XD12</accession>